<dbReference type="InterPro" id="IPR002656">
    <property type="entry name" value="Acyl_transf_3_dom"/>
</dbReference>
<reference evidence="3 4" key="1">
    <citation type="submission" date="2018-10" db="EMBL/GenBank/DDBJ databases">
        <title>Genome Sequencing of Pantoea dispersa DSM 32899.</title>
        <authorList>
            <person name="Nawrath M."/>
            <person name="Ottenheim C."/>
            <person name="Wilm A."/>
            <person name="Zimmermann W."/>
            <person name="Wu J.C."/>
        </authorList>
    </citation>
    <scope>NUCLEOTIDE SEQUENCE [LARGE SCALE GENOMIC DNA]</scope>
    <source>
        <strain evidence="3 4">DSM 32899</strain>
    </source>
</reference>
<feature type="transmembrane region" description="Helical" evidence="1">
    <location>
        <begin position="7"/>
        <end position="24"/>
    </location>
</feature>
<feature type="transmembrane region" description="Helical" evidence="1">
    <location>
        <begin position="186"/>
        <end position="204"/>
    </location>
</feature>
<feature type="transmembrane region" description="Helical" evidence="1">
    <location>
        <begin position="238"/>
        <end position="259"/>
    </location>
</feature>
<feature type="domain" description="Acyltransferase 3" evidence="2">
    <location>
        <begin position="10"/>
        <end position="320"/>
    </location>
</feature>
<dbReference type="Pfam" id="PF01757">
    <property type="entry name" value="Acyl_transf_3"/>
    <property type="match status" value="1"/>
</dbReference>
<protein>
    <submittedName>
        <fullName evidence="3">Acyltransferase</fullName>
    </submittedName>
</protein>
<feature type="transmembrane region" description="Helical" evidence="1">
    <location>
        <begin position="216"/>
        <end position="232"/>
    </location>
</feature>
<keyword evidence="1" id="KW-0472">Membrane</keyword>
<feature type="transmembrane region" description="Helical" evidence="1">
    <location>
        <begin position="30"/>
        <end position="54"/>
    </location>
</feature>
<organism evidence="3 4">
    <name type="scientific">Candidatus Pantoea soli</name>
    <dbReference type="NCBI Taxonomy" id="3098669"/>
    <lineage>
        <taxon>Bacteria</taxon>
        <taxon>Pseudomonadati</taxon>
        <taxon>Pseudomonadota</taxon>
        <taxon>Gammaproteobacteria</taxon>
        <taxon>Enterobacterales</taxon>
        <taxon>Erwiniaceae</taxon>
        <taxon>Pantoea</taxon>
    </lineage>
</organism>
<keyword evidence="4" id="KW-1185">Reference proteome</keyword>
<name>A0A518XDJ6_9GAMM</name>
<dbReference type="AlphaFoldDB" id="A0A518XDJ6"/>
<evidence type="ECO:0000313" key="4">
    <source>
        <dbReference type="Proteomes" id="UP000319411"/>
    </source>
</evidence>
<keyword evidence="3" id="KW-0808">Transferase</keyword>
<feature type="transmembrane region" description="Helical" evidence="1">
    <location>
        <begin position="75"/>
        <end position="93"/>
    </location>
</feature>
<sequence>MNEIKPLTSIRGLFALYVATYHIFPRNNSFLANGYLSVDLFFVLSGFIMSYVYWNKFSFKISTKDYFLYLKGRFARVYPLYVFIIIMTSILYFKNNIPLPDLSEYSILFLFLQSIFNVHNNLISHAWSIAVEFIAYCIFPFAIFLLSKKHSIISLSAVIAIAYTGLYMASFKGYWGPLDVVGGEFAIVRCLSDYALGIVSFFAFQIAEARFKGRTLEVALVLSMALAFYFLNSRGYDVFIVALFAVIIPLLAASKGIIYKSMSLSPMVYLGEISFSIYLIHYPLCRKLAFIPAWIQNKIFFMDVNYIALIITILLSIITYHFIEVPCRNFIKGSRAMHNIKVN</sequence>
<feature type="transmembrane region" description="Helical" evidence="1">
    <location>
        <begin position="153"/>
        <end position="174"/>
    </location>
</feature>
<dbReference type="KEGG" id="pdis:D8B20_09735"/>
<keyword evidence="1" id="KW-0812">Transmembrane</keyword>
<keyword evidence="1" id="KW-1133">Transmembrane helix</keyword>
<dbReference type="OrthoDB" id="9767863at2"/>
<dbReference type="PANTHER" id="PTHR23028">
    <property type="entry name" value="ACETYLTRANSFERASE"/>
    <property type="match status" value="1"/>
</dbReference>
<dbReference type="RefSeq" id="WP_145888688.1">
    <property type="nucleotide sequence ID" value="NZ_CP032702.1"/>
</dbReference>
<dbReference type="EMBL" id="CP032702">
    <property type="protein sequence ID" value="QDY42156.1"/>
    <property type="molecule type" value="Genomic_DNA"/>
</dbReference>
<evidence type="ECO:0000313" key="3">
    <source>
        <dbReference type="EMBL" id="QDY42156.1"/>
    </source>
</evidence>
<keyword evidence="3" id="KW-0012">Acyltransferase</keyword>
<proteinExistence type="predicted"/>
<feature type="transmembrane region" description="Helical" evidence="1">
    <location>
        <begin position="266"/>
        <end position="284"/>
    </location>
</feature>
<evidence type="ECO:0000259" key="2">
    <source>
        <dbReference type="Pfam" id="PF01757"/>
    </source>
</evidence>
<gene>
    <name evidence="3" type="ORF">D8B20_09735</name>
</gene>
<dbReference type="GO" id="GO:0016747">
    <property type="term" value="F:acyltransferase activity, transferring groups other than amino-acyl groups"/>
    <property type="evidence" value="ECO:0007669"/>
    <property type="project" value="InterPro"/>
</dbReference>
<feature type="transmembrane region" description="Helical" evidence="1">
    <location>
        <begin position="304"/>
        <end position="323"/>
    </location>
</feature>
<dbReference type="Proteomes" id="UP000319411">
    <property type="component" value="Chromosome"/>
</dbReference>
<evidence type="ECO:0000256" key="1">
    <source>
        <dbReference type="SAM" id="Phobius"/>
    </source>
</evidence>
<dbReference type="InterPro" id="IPR050879">
    <property type="entry name" value="Acyltransferase_3"/>
</dbReference>
<accession>A0A518XDJ6</accession>
<feature type="transmembrane region" description="Helical" evidence="1">
    <location>
        <begin position="126"/>
        <end position="146"/>
    </location>
</feature>